<sequence>MFLTSTHTCVYVHLEYDRKVHIYVHTCRLLDITKVQGVLHTQSGRTTTSPAWASRYPSQKPQPGRTTDFDRRVKHWCLNNAANNSRHPHTHTLPQPPSHALTSLPHRSTHPNPQRPNQQTPTQAPLVYSFRQAALSKP</sequence>
<accession>A0A6A5W463</accession>
<protein>
    <submittedName>
        <fullName evidence="2">Uncharacterized protein</fullName>
    </submittedName>
</protein>
<proteinExistence type="predicted"/>
<name>A0A6A5W463_9PLEO</name>
<gene>
    <name evidence="2" type="ORF">P154DRAFT_525468</name>
</gene>
<keyword evidence="3" id="KW-1185">Reference proteome</keyword>
<evidence type="ECO:0000256" key="1">
    <source>
        <dbReference type="SAM" id="MobiDB-lite"/>
    </source>
</evidence>
<evidence type="ECO:0000313" key="3">
    <source>
        <dbReference type="Proteomes" id="UP000799779"/>
    </source>
</evidence>
<feature type="region of interest" description="Disordered" evidence="1">
    <location>
        <begin position="41"/>
        <end position="125"/>
    </location>
</feature>
<dbReference type="EMBL" id="ML977623">
    <property type="protein sequence ID" value="KAF1996633.1"/>
    <property type="molecule type" value="Genomic_DNA"/>
</dbReference>
<organism evidence="2 3">
    <name type="scientific">Amniculicola lignicola CBS 123094</name>
    <dbReference type="NCBI Taxonomy" id="1392246"/>
    <lineage>
        <taxon>Eukaryota</taxon>
        <taxon>Fungi</taxon>
        <taxon>Dikarya</taxon>
        <taxon>Ascomycota</taxon>
        <taxon>Pezizomycotina</taxon>
        <taxon>Dothideomycetes</taxon>
        <taxon>Pleosporomycetidae</taxon>
        <taxon>Pleosporales</taxon>
        <taxon>Amniculicolaceae</taxon>
        <taxon>Amniculicola</taxon>
    </lineage>
</organism>
<feature type="compositionally biased region" description="Low complexity" evidence="1">
    <location>
        <begin position="111"/>
        <end position="123"/>
    </location>
</feature>
<dbReference type="Proteomes" id="UP000799779">
    <property type="component" value="Unassembled WGS sequence"/>
</dbReference>
<dbReference type="AlphaFoldDB" id="A0A6A5W463"/>
<feature type="compositionally biased region" description="Polar residues" evidence="1">
    <location>
        <begin position="41"/>
        <end position="65"/>
    </location>
</feature>
<evidence type="ECO:0000313" key="2">
    <source>
        <dbReference type="EMBL" id="KAF1996633.1"/>
    </source>
</evidence>
<reference evidence="2" key="1">
    <citation type="journal article" date="2020" name="Stud. Mycol.">
        <title>101 Dothideomycetes genomes: a test case for predicting lifestyles and emergence of pathogens.</title>
        <authorList>
            <person name="Haridas S."/>
            <person name="Albert R."/>
            <person name="Binder M."/>
            <person name="Bloem J."/>
            <person name="Labutti K."/>
            <person name="Salamov A."/>
            <person name="Andreopoulos B."/>
            <person name="Baker S."/>
            <person name="Barry K."/>
            <person name="Bills G."/>
            <person name="Bluhm B."/>
            <person name="Cannon C."/>
            <person name="Castanera R."/>
            <person name="Culley D."/>
            <person name="Daum C."/>
            <person name="Ezra D."/>
            <person name="Gonzalez J."/>
            <person name="Henrissat B."/>
            <person name="Kuo A."/>
            <person name="Liang C."/>
            <person name="Lipzen A."/>
            <person name="Lutzoni F."/>
            <person name="Magnuson J."/>
            <person name="Mondo S."/>
            <person name="Nolan M."/>
            <person name="Ohm R."/>
            <person name="Pangilinan J."/>
            <person name="Park H.-J."/>
            <person name="Ramirez L."/>
            <person name="Alfaro M."/>
            <person name="Sun H."/>
            <person name="Tritt A."/>
            <person name="Yoshinaga Y."/>
            <person name="Zwiers L.-H."/>
            <person name="Turgeon B."/>
            <person name="Goodwin S."/>
            <person name="Spatafora J."/>
            <person name="Crous P."/>
            <person name="Grigoriev I."/>
        </authorList>
    </citation>
    <scope>NUCLEOTIDE SEQUENCE</scope>
    <source>
        <strain evidence="2">CBS 123094</strain>
    </source>
</reference>